<dbReference type="EMBL" id="CP120678">
    <property type="protein sequence ID" value="WIW71361.1"/>
    <property type="molecule type" value="Genomic_DNA"/>
</dbReference>
<name>A0A9Y2AK40_9FIRM</name>
<evidence type="ECO:0000256" key="9">
    <source>
        <dbReference type="HAMAP-Rule" id="MF_00236"/>
    </source>
</evidence>
<dbReference type="GO" id="GO:0043953">
    <property type="term" value="P:protein transport by the Tat complex"/>
    <property type="evidence" value="ECO:0007669"/>
    <property type="project" value="UniProtKB-UniRule"/>
</dbReference>
<reference evidence="11" key="1">
    <citation type="submission" date="2023-03" db="EMBL/GenBank/DDBJ databases">
        <title>Selenobaculum gbiensis gen. nov. sp. nov., a new bacterium isolated from the gut microbiota of IBD patient.</title>
        <authorList>
            <person name="Yeo S."/>
            <person name="Park H."/>
            <person name="Huh C.S."/>
        </authorList>
    </citation>
    <scope>NUCLEOTIDE SEQUENCE</scope>
    <source>
        <strain evidence="11">ICN-92133</strain>
    </source>
</reference>
<dbReference type="RefSeq" id="WP_147667681.1">
    <property type="nucleotide sequence ID" value="NZ_CP120678.1"/>
</dbReference>
<keyword evidence="8 9" id="KW-0472">Membrane</keyword>
<dbReference type="Proteomes" id="UP001243623">
    <property type="component" value="Chromosome"/>
</dbReference>
<keyword evidence="7 9" id="KW-0811">Translocation</keyword>
<comment type="similarity">
    <text evidence="9">Belongs to the TatA/E family.</text>
</comment>
<keyword evidence="4 9" id="KW-0812">Transmembrane</keyword>
<accession>A0A9Y2AK40</accession>
<dbReference type="NCBIfam" id="NF011430">
    <property type="entry name" value="PRK14861.1"/>
    <property type="match status" value="1"/>
</dbReference>
<evidence type="ECO:0000256" key="4">
    <source>
        <dbReference type="ARBA" id="ARBA00022692"/>
    </source>
</evidence>
<dbReference type="InterPro" id="IPR003369">
    <property type="entry name" value="TatA/B/E"/>
</dbReference>
<dbReference type="PRINTS" id="PR01506">
    <property type="entry name" value="TATBPROTEIN"/>
</dbReference>
<sequence length="77" mass="8396">MFGIGMPELILILIIGLVVFGPGKLPEVGRAIGKSLQEFKKATNGINEDEKPIRKVDASVDTIEQKTKEQDKSDATK</sequence>
<dbReference type="PANTHER" id="PTHR42982:SF1">
    <property type="entry name" value="SEC-INDEPENDENT PROTEIN TRANSLOCASE PROTEIN TATA"/>
    <property type="match status" value="1"/>
</dbReference>
<evidence type="ECO:0000256" key="6">
    <source>
        <dbReference type="ARBA" id="ARBA00022989"/>
    </source>
</evidence>
<dbReference type="KEGG" id="sgbi:P3F81_03350"/>
<dbReference type="Gene3D" id="1.20.5.3310">
    <property type="match status" value="1"/>
</dbReference>
<dbReference type="GO" id="GO:0033281">
    <property type="term" value="C:TAT protein transport complex"/>
    <property type="evidence" value="ECO:0007669"/>
    <property type="project" value="UniProtKB-UniRule"/>
</dbReference>
<dbReference type="HAMAP" id="MF_00236">
    <property type="entry name" value="TatA_E"/>
    <property type="match status" value="1"/>
</dbReference>
<comment type="function">
    <text evidence="9">Part of the twin-arginine translocation (Tat) system that transports large folded proteins containing a characteristic twin-arginine motif in their signal peptide across membranes. TatA could form the protein-conducting channel of the Tat system.</text>
</comment>
<evidence type="ECO:0000256" key="3">
    <source>
        <dbReference type="ARBA" id="ARBA00022475"/>
    </source>
</evidence>
<evidence type="ECO:0000256" key="1">
    <source>
        <dbReference type="ARBA" id="ARBA00004162"/>
    </source>
</evidence>
<evidence type="ECO:0000256" key="2">
    <source>
        <dbReference type="ARBA" id="ARBA00022448"/>
    </source>
</evidence>
<dbReference type="AlphaFoldDB" id="A0A9Y2AK40"/>
<evidence type="ECO:0000313" key="11">
    <source>
        <dbReference type="EMBL" id="WIW71361.1"/>
    </source>
</evidence>
<keyword evidence="2 9" id="KW-0813">Transport</keyword>
<evidence type="ECO:0000313" key="12">
    <source>
        <dbReference type="Proteomes" id="UP001243623"/>
    </source>
</evidence>
<dbReference type="NCBIfam" id="TIGR01411">
    <property type="entry name" value="tatAE"/>
    <property type="match status" value="1"/>
</dbReference>
<keyword evidence="12" id="KW-1185">Reference proteome</keyword>
<dbReference type="GO" id="GO:0008320">
    <property type="term" value="F:protein transmembrane transporter activity"/>
    <property type="evidence" value="ECO:0007669"/>
    <property type="project" value="UniProtKB-UniRule"/>
</dbReference>
<gene>
    <name evidence="9 11" type="primary">tatA</name>
    <name evidence="11" type="ORF">P3F81_03350</name>
</gene>
<comment type="subcellular location">
    <subcellularLocation>
        <location evidence="1 9">Cell membrane</location>
        <topology evidence="1 9">Single-pass membrane protein</topology>
    </subcellularLocation>
</comment>
<organism evidence="11 12">
    <name type="scientific">Selenobaculum gibii</name>
    <dbReference type="NCBI Taxonomy" id="3054208"/>
    <lineage>
        <taxon>Bacteria</taxon>
        <taxon>Bacillati</taxon>
        <taxon>Bacillota</taxon>
        <taxon>Negativicutes</taxon>
        <taxon>Selenomonadales</taxon>
        <taxon>Selenomonadaceae</taxon>
        <taxon>Selenobaculum</taxon>
    </lineage>
</organism>
<evidence type="ECO:0000256" key="5">
    <source>
        <dbReference type="ARBA" id="ARBA00022927"/>
    </source>
</evidence>
<keyword evidence="3 9" id="KW-1003">Cell membrane</keyword>
<evidence type="ECO:0000256" key="10">
    <source>
        <dbReference type="SAM" id="MobiDB-lite"/>
    </source>
</evidence>
<protein>
    <recommendedName>
        <fullName evidence="9">Sec-independent protein translocase protein TatA</fullName>
    </recommendedName>
</protein>
<comment type="subunit">
    <text evidence="9">Forms a complex with TatC.</text>
</comment>
<keyword evidence="6 9" id="KW-1133">Transmembrane helix</keyword>
<dbReference type="Pfam" id="PF02416">
    <property type="entry name" value="TatA_B_E"/>
    <property type="match status" value="1"/>
</dbReference>
<feature type="region of interest" description="Disordered" evidence="10">
    <location>
        <begin position="50"/>
        <end position="77"/>
    </location>
</feature>
<evidence type="ECO:0000256" key="8">
    <source>
        <dbReference type="ARBA" id="ARBA00023136"/>
    </source>
</evidence>
<proteinExistence type="inferred from homology"/>
<evidence type="ECO:0000256" key="7">
    <source>
        <dbReference type="ARBA" id="ARBA00023010"/>
    </source>
</evidence>
<dbReference type="InterPro" id="IPR006312">
    <property type="entry name" value="TatA/E"/>
</dbReference>
<keyword evidence="5 9" id="KW-0653">Protein transport</keyword>
<dbReference type="PANTHER" id="PTHR42982">
    <property type="entry name" value="SEC-INDEPENDENT PROTEIN TRANSLOCASE PROTEIN TATA"/>
    <property type="match status" value="1"/>
</dbReference>